<evidence type="ECO:0000313" key="3">
    <source>
        <dbReference type="Proteomes" id="UP000664369"/>
    </source>
</evidence>
<dbReference type="Proteomes" id="UP000664369">
    <property type="component" value="Unassembled WGS sequence"/>
</dbReference>
<evidence type="ECO:0000313" key="2">
    <source>
        <dbReference type="EMBL" id="MBO2007559.1"/>
    </source>
</evidence>
<gene>
    <name evidence="2" type="ORF">J4E00_00755</name>
</gene>
<name>A0ABS3Q8J5_9BACT</name>
<dbReference type="RefSeq" id="WP_208173097.1">
    <property type="nucleotide sequence ID" value="NZ_JAGETZ010000001.1"/>
</dbReference>
<sequence length="231" mass="24227">MKKFLSVLSVCTFLLALVGMAINHFPAQAQAVAAYVPHGAAFITLMVGTGGSALACVVVPITDIVLDDCPNPGGLTDLHVIRRRDIETFPAAGADKVTIATAIVPKAGCGFAKWEFAQDSGEVNHKSGGDAGNQSITHELNVYVPRGAASTDAVIQAALNGDFVVIGRDSNGNLRIVGDERRGVKFEHDYKSGKKGGDKNGTDFKFSGEGFTHVPYYYTAAIPLLEASSGS</sequence>
<organism evidence="2 3">
    <name type="scientific">Hymenobacter negativus</name>
    <dbReference type="NCBI Taxonomy" id="2795026"/>
    <lineage>
        <taxon>Bacteria</taxon>
        <taxon>Pseudomonadati</taxon>
        <taxon>Bacteroidota</taxon>
        <taxon>Cytophagia</taxon>
        <taxon>Cytophagales</taxon>
        <taxon>Hymenobacteraceae</taxon>
        <taxon>Hymenobacter</taxon>
    </lineage>
</organism>
<accession>A0ABS3Q8J5</accession>
<evidence type="ECO:0000256" key="1">
    <source>
        <dbReference type="SAM" id="SignalP"/>
    </source>
</evidence>
<keyword evidence="3" id="KW-1185">Reference proteome</keyword>
<protein>
    <submittedName>
        <fullName evidence="2">Uncharacterized protein</fullName>
    </submittedName>
</protein>
<keyword evidence="1" id="KW-0732">Signal</keyword>
<proteinExistence type="predicted"/>
<dbReference type="EMBL" id="JAGETZ010000001">
    <property type="protein sequence ID" value="MBO2007559.1"/>
    <property type="molecule type" value="Genomic_DNA"/>
</dbReference>
<reference evidence="2 3" key="1">
    <citation type="submission" date="2021-03" db="EMBL/GenBank/DDBJ databases">
        <authorList>
            <person name="Kim M.K."/>
        </authorList>
    </citation>
    <scope>NUCLEOTIDE SEQUENCE [LARGE SCALE GENOMIC DNA]</scope>
    <source>
        <strain evidence="2 3">BT442</strain>
    </source>
</reference>
<comment type="caution">
    <text evidence="2">The sequence shown here is derived from an EMBL/GenBank/DDBJ whole genome shotgun (WGS) entry which is preliminary data.</text>
</comment>
<feature type="signal peptide" evidence="1">
    <location>
        <begin position="1"/>
        <end position="29"/>
    </location>
</feature>
<feature type="chain" id="PRO_5045443638" evidence="1">
    <location>
        <begin position="30"/>
        <end position="231"/>
    </location>
</feature>